<evidence type="ECO:0000256" key="4">
    <source>
        <dbReference type="PROSITE-ProRule" id="PRU00042"/>
    </source>
</evidence>
<dbReference type="Gene3D" id="3.30.160.60">
    <property type="entry name" value="Classic Zinc Finger"/>
    <property type="match status" value="1"/>
</dbReference>
<dbReference type="EMBL" id="HBUF01018829">
    <property type="protein sequence ID" value="CAG6610583.1"/>
    <property type="molecule type" value="Transcribed_RNA"/>
</dbReference>
<dbReference type="EMBL" id="HBUF01018830">
    <property type="protein sequence ID" value="CAG6610584.1"/>
    <property type="molecule type" value="Transcribed_RNA"/>
</dbReference>
<evidence type="ECO:0000256" key="3">
    <source>
        <dbReference type="ARBA" id="ARBA00022833"/>
    </source>
</evidence>
<name>A0A8D8PPL1_9HEMI</name>
<dbReference type="SUPFAM" id="SSF57667">
    <property type="entry name" value="beta-beta-alpha zinc fingers"/>
    <property type="match status" value="1"/>
</dbReference>
<evidence type="ECO:0000259" key="5">
    <source>
        <dbReference type="PROSITE" id="PS50157"/>
    </source>
</evidence>
<organism evidence="6">
    <name type="scientific">Cacopsylla melanoneura</name>
    <dbReference type="NCBI Taxonomy" id="428564"/>
    <lineage>
        <taxon>Eukaryota</taxon>
        <taxon>Metazoa</taxon>
        <taxon>Ecdysozoa</taxon>
        <taxon>Arthropoda</taxon>
        <taxon>Hexapoda</taxon>
        <taxon>Insecta</taxon>
        <taxon>Pterygota</taxon>
        <taxon>Neoptera</taxon>
        <taxon>Paraneoptera</taxon>
        <taxon>Hemiptera</taxon>
        <taxon>Sternorrhyncha</taxon>
        <taxon>Psylloidea</taxon>
        <taxon>Psyllidae</taxon>
        <taxon>Psyllinae</taxon>
        <taxon>Cacopsylla</taxon>
    </lineage>
</organism>
<dbReference type="SMART" id="SM00355">
    <property type="entry name" value="ZnF_C2H2"/>
    <property type="match status" value="2"/>
</dbReference>
<dbReference type="EMBL" id="HBUF01564640">
    <property type="protein sequence ID" value="CAG6763959.1"/>
    <property type="molecule type" value="Transcribed_RNA"/>
</dbReference>
<dbReference type="EMBL" id="HBUF01018828">
    <property type="protein sequence ID" value="CAG6610582.1"/>
    <property type="molecule type" value="Transcribed_RNA"/>
</dbReference>
<proteinExistence type="predicted"/>
<dbReference type="GO" id="GO:0008270">
    <property type="term" value="F:zinc ion binding"/>
    <property type="evidence" value="ECO:0007669"/>
    <property type="project" value="UniProtKB-KW"/>
</dbReference>
<evidence type="ECO:0000313" key="6">
    <source>
        <dbReference type="EMBL" id="CAG6610582.1"/>
    </source>
</evidence>
<feature type="domain" description="C2H2-type" evidence="5">
    <location>
        <begin position="97"/>
        <end position="121"/>
    </location>
</feature>
<dbReference type="EMBL" id="HBUF01018827">
    <property type="protein sequence ID" value="CAG6610581.1"/>
    <property type="molecule type" value="Transcribed_RNA"/>
</dbReference>
<dbReference type="EMBL" id="HBUF01564639">
    <property type="protein sequence ID" value="CAG6763957.1"/>
    <property type="molecule type" value="Transcribed_RNA"/>
</dbReference>
<keyword evidence="3" id="KW-0862">Zinc</keyword>
<keyword evidence="1" id="KW-0479">Metal-binding</keyword>
<dbReference type="EMBL" id="HBUF01564641">
    <property type="protein sequence ID" value="CAG6763961.1"/>
    <property type="molecule type" value="Transcribed_RNA"/>
</dbReference>
<dbReference type="EMBL" id="HBUF01564642">
    <property type="protein sequence ID" value="CAG6763963.1"/>
    <property type="molecule type" value="Transcribed_RNA"/>
</dbReference>
<dbReference type="EMBL" id="HBUF01324939">
    <property type="protein sequence ID" value="CAG6695684.1"/>
    <property type="molecule type" value="Transcribed_RNA"/>
</dbReference>
<dbReference type="AlphaFoldDB" id="A0A8D8PPL1"/>
<feature type="domain" description="C2H2-type" evidence="5">
    <location>
        <begin position="69"/>
        <end position="96"/>
    </location>
</feature>
<evidence type="ECO:0000256" key="2">
    <source>
        <dbReference type="ARBA" id="ARBA00022771"/>
    </source>
</evidence>
<dbReference type="InterPro" id="IPR013087">
    <property type="entry name" value="Znf_C2H2_type"/>
</dbReference>
<reference evidence="6" key="1">
    <citation type="submission" date="2021-05" db="EMBL/GenBank/DDBJ databases">
        <authorList>
            <person name="Alioto T."/>
            <person name="Alioto T."/>
            <person name="Gomez Garrido J."/>
        </authorList>
    </citation>
    <scope>NUCLEOTIDE SEQUENCE</scope>
</reference>
<dbReference type="GO" id="GO:0005634">
    <property type="term" value="C:nucleus"/>
    <property type="evidence" value="ECO:0007669"/>
    <property type="project" value="UniProtKB-ARBA"/>
</dbReference>
<dbReference type="PROSITE" id="PS50157">
    <property type="entry name" value="ZINC_FINGER_C2H2_2"/>
    <property type="match status" value="2"/>
</dbReference>
<sequence>MYSQYSKGILPNVFSILKVHILPNVLIFPFPAQYCIHCKQSLSFITNELVEHCKTCSQMPRQDPFRSKYVCYGCTYYTYSVGNIKKHLNIHLDEKPYVCVICDYRARESQALRMHMKKYHA</sequence>
<dbReference type="InterPro" id="IPR036236">
    <property type="entry name" value="Znf_C2H2_sf"/>
</dbReference>
<accession>A0A8D8PPL1</accession>
<keyword evidence="2 4" id="KW-0863">Zinc-finger</keyword>
<dbReference type="FunFam" id="3.30.160.60:FF:000446">
    <property type="entry name" value="Zinc finger protein"/>
    <property type="match status" value="1"/>
</dbReference>
<evidence type="ECO:0000256" key="1">
    <source>
        <dbReference type="ARBA" id="ARBA00022723"/>
    </source>
</evidence>
<protein>
    <recommendedName>
        <fullName evidence="5">C2H2-type domain-containing protein</fullName>
    </recommendedName>
</protein>
<dbReference type="EMBL" id="HBUF01324940">
    <property type="protein sequence ID" value="CAG6695685.1"/>
    <property type="molecule type" value="Transcribed_RNA"/>
</dbReference>